<feature type="region of interest" description="Disordered" evidence="3">
    <location>
        <begin position="150"/>
        <end position="183"/>
    </location>
</feature>
<proteinExistence type="predicted"/>
<evidence type="ECO:0000313" key="4">
    <source>
        <dbReference type="EMBL" id="KIZ00029.1"/>
    </source>
</evidence>
<feature type="region of interest" description="Disordered" evidence="3">
    <location>
        <begin position="64"/>
        <end position="113"/>
    </location>
</feature>
<protein>
    <submittedName>
        <fullName evidence="4">Uncharacterized protein</fullName>
    </submittedName>
</protein>
<dbReference type="GO" id="GO:0000932">
    <property type="term" value="C:P-body"/>
    <property type="evidence" value="ECO:0007669"/>
    <property type="project" value="UniProtKB-SubCell"/>
</dbReference>
<feature type="region of interest" description="Disordered" evidence="3">
    <location>
        <begin position="707"/>
        <end position="729"/>
    </location>
</feature>
<dbReference type="GO" id="GO:0003723">
    <property type="term" value="F:RNA binding"/>
    <property type="evidence" value="ECO:0007669"/>
    <property type="project" value="TreeGrafter"/>
</dbReference>
<evidence type="ECO:0000256" key="3">
    <source>
        <dbReference type="SAM" id="MobiDB-lite"/>
    </source>
</evidence>
<dbReference type="EMBL" id="KK101673">
    <property type="protein sequence ID" value="KIZ00029.1"/>
    <property type="molecule type" value="Genomic_DNA"/>
</dbReference>
<dbReference type="OrthoDB" id="74835at2759"/>
<feature type="compositionally biased region" description="Low complexity" evidence="3">
    <location>
        <begin position="72"/>
        <end position="85"/>
    </location>
</feature>
<dbReference type="GeneID" id="25740807"/>
<dbReference type="PANTHER" id="PTHR21551">
    <property type="entry name" value="TOPOISOMERASE II-ASSOCIATED PROTEIN PAT1"/>
    <property type="match status" value="1"/>
</dbReference>
<gene>
    <name evidence="4" type="ORF">MNEG_7931</name>
</gene>
<feature type="compositionally biased region" description="Low complexity" evidence="3">
    <location>
        <begin position="94"/>
        <end position="113"/>
    </location>
</feature>
<keyword evidence="5" id="KW-1185">Reference proteome</keyword>
<dbReference type="Proteomes" id="UP000054498">
    <property type="component" value="Unassembled WGS sequence"/>
</dbReference>
<feature type="compositionally biased region" description="Pro residues" evidence="3">
    <location>
        <begin position="266"/>
        <end position="285"/>
    </location>
</feature>
<feature type="compositionally biased region" description="Low complexity" evidence="3">
    <location>
        <begin position="1"/>
        <end position="13"/>
    </location>
</feature>
<evidence type="ECO:0000313" key="5">
    <source>
        <dbReference type="Proteomes" id="UP000054498"/>
    </source>
</evidence>
<dbReference type="RefSeq" id="XP_013899048.1">
    <property type="nucleotide sequence ID" value="XM_014043594.1"/>
</dbReference>
<evidence type="ECO:0000256" key="2">
    <source>
        <dbReference type="ARBA" id="ARBA00022490"/>
    </source>
</evidence>
<feature type="region of interest" description="Disordered" evidence="3">
    <location>
        <begin position="579"/>
        <end position="624"/>
    </location>
</feature>
<comment type="subcellular location">
    <subcellularLocation>
        <location evidence="1">Cytoplasm</location>
        <location evidence="1">P-body</location>
    </subcellularLocation>
</comment>
<dbReference type="PANTHER" id="PTHR21551:SF0">
    <property type="entry name" value="PROTEIN ASSOCIATED WITH TOPO II RELATED-1, ISOFORM A"/>
    <property type="match status" value="1"/>
</dbReference>
<feature type="compositionally biased region" description="Low complexity" evidence="3">
    <location>
        <begin position="159"/>
        <end position="183"/>
    </location>
</feature>
<feature type="compositionally biased region" description="Low complexity" evidence="3">
    <location>
        <begin position="597"/>
        <end position="624"/>
    </location>
</feature>
<name>A0A0D2KXN2_9CHLO</name>
<organism evidence="4 5">
    <name type="scientific">Monoraphidium neglectum</name>
    <dbReference type="NCBI Taxonomy" id="145388"/>
    <lineage>
        <taxon>Eukaryota</taxon>
        <taxon>Viridiplantae</taxon>
        <taxon>Chlorophyta</taxon>
        <taxon>core chlorophytes</taxon>
        <taxon>Chlorophyceae</taxon>
        <taxon>CS clade</taxon>
        <taxon>Sphaeropleales</taxon>
        <taxon>Selenastraceae</taxon>
        <taxon>Monoraphidium</taxon>
    </lineage>
</organism>
<feature type="compositionally biased region" description="Acidic residues" evidence="3">
    <location>
        <begin position="41"/>
        <end position="51"/>
    </location>
</feature>
<keyword evidence="2" id="KW-0963">Cytoplasm</keyword>
<dbReference type="KEGG" id="mng:MNEG_7931"/>
<feature type="region of interest" description="Disordered" evidence="3">
    <location>
        <begin position="235"/>
        <end position="285"/>
    </location>
</feature>
<sequence>MQLPNEELGGALEDGLEAPPEEHPIGGFEEDDLPIEQMVGDGDDEDEDEDLSLAALFARKLAAGDVAPGNRQQQQQQQQHLAPASGPAPPPVPSLLSAMRSAASGGLAAPAASLPPASQPFSIGLDLHLGGLPDGKPIGASASAAAALGPQAPSLWPSQQPAPTAAVGPTAPGGTPQPAVRAPGAGAMVAGAMSAEQLEAEMISRAREQQQKQAAAAADKGGGLLALLKGGAAAASLASPGPQPEQQQQQQQQQRGMPPHGVPGMGMPPNPFPPGSLPPGAVPPGFPYGQLAPHFKGPYGPGPMPGGRPPMMGPGGPMPPNMGPPAGPGQLPPGFNLPPGFPMPPLGPQQYEGQLMSNGEIEHVLRIQFAATHTGDPYVEDYYAQAYRHKYLGGRNAATFAPDALRRDAASGLALRESRHAAVEGLGRFVLSNIRTPKRLMDVSGRAAGKENGAAGGDGKGDGGEQPAAAAAAARLEDEPMLAARILIEDCNANLMRVEDLDRAAAADEAAGLVLDASSAAGAALRRERAALLCGVVASLQLARAPGDGGGDWVFGRVMALPKGRLMLAKALRFMVHPATGRPAPQGAGPRGGGGARQQQQQQQQRRQQVPWNSEAGGEAGAEAAGAEAAAPALWAVLRNARELFGPAVAAGAGARAEGEKRMLAATEALAAAAAEALRRCGAARDPAWLGSVLSALLLRATELGLGPDGPAPDEDGADGGGAPAPAADGAAADEWRAAYAEIEAAVSRHLAALQQAKAAAGAESNGGGAGGAAAAAAASGMPAATLEALRAHAAELAAVPLVRGMVSDHARGEGRERLRLLLLEVAR</sequence>
<dbReference type="AlphaFoldDB" id="A0A0D2KXN2"/>
<feature type="region of interest" description="Disordered" evidence="3">
    <location>
        <begin position="448"/>
        <end position="471"/>
    </location>
</feature>
<accession>A0A0D2KXN2</accession>
<dbReference type="InterPro" id="IPR039900">
    <property type="entry name" value="Pat1-like"/>
</dbReference>
<dbReference type="GO" id="GO:0033962">
    <property type="term" value="P:P-body assembly"/>
    <property type="evidence" value="ECO:0007669"/>
    <property type="project" value="TreeGrafter"/>
</dbReference>
<dbReference type="GO" id="GO:0000290">
    <property type="term" value="P:deadenylation-dependent decapping of nuclear-transcribed mRNA"/>
    <property type="evidence" value="ECO:0007669"/>
    <property type="project" value="InterPro"/>
</dbReference>
<feature type="compositionally biased region" description="Low complexity" evidence="3">
    <location>
        <begin position="246"/>
        <end position="259"/>
    </location>
</feature>
<reference evidence="4 5" key="1">
    <citation type="journal article" date="2013" name="BMC Genomics">
        <title>Reconstruction of the lipid metabolism for the microalga Monoraphidium neglectum from its genome sequence reveals characteristics suitable for biofuel production.</title>
        <authorList>
            <person name="Bogen C."/>
            <person name="Al-Dilaimi A."/>
            <person name="Albersmeier A."/>
            <person name="Wichmann J."/>
            <person name="Grundmann M."/>
            <person name="Rupp O."/>
            <person name="Lauersen K.J."/>
            <person name="Blifernez-Klassen O."/>
            <person name="Kalinowski J."/>
            <person name="Goesmann A."/>
            <person name="Mussgnug J.H."/>
            <person name="Kruse O."/>
        </authorList>
    </citation>
    <scope>NUCLEOTIDE SEQUENCE [LARGE SCALE GENOMIC DNA]</scope>
    <source>
        <strain evidence="4 5">SAG 48.87</strain>
    </source>
</reference>
<feature type="region of interest" description="Disordered" evidence="3">
    <location>
        <begin position="1"/>
        <end position="51"/>
    </location>
</feature>
<evidence type="ECO:0000256" key="1">
    <source>
        <dbReference type="ARBA" id="ARBA00004201"/>
    </source>
</evidence>